<keyword evidence="2" id="KW-0723">Serine/threonine-protein kinase</keyword>
<feature type="domain" description="Roc" evidence="12">
    <location>
        <begin position="167"/>
        <end position="333"/>
    </location>
</feature>
<gene>
    <name evidence="13" type="ORF">Q3M24_19635</name>
</gene>
<keyword evidence="5" id="KW-0677">Repeat</keyword>
<keyword evidence="3" id="KW-0433">Leucine-rich repeat</keyword>
<evidence type="ECO:0000256" key="2">
    <source>
        <dbReference type="ARBA" id="ARBA00022527"/>
    </source>
</evidence>
<dbReference type="Gene3D" id="3.80.10.10">
    <property type="entry name" value="Ribonuclease Inhibitor"/>
    <property type="match status" value="1"/>
</dbReference>
<dbReference type="InterPro" id="IPR036388">
    <property type="entry name" value="WH-like_DNA-bd_sf"/>
</dbReference>
<dbReference type="Pfam" id="PF25497">
    <property type="entry name" value="COR-B"/>
    <property type="match status" value="1"/>
</dbReference>
<comment type="catalytic activity">
    <reaction evidence="11">
        <text>L-seryl-[protein] + ATP = O-phospho-L-seryl-[protein] + ADP + H(+)</text>
        <dbReference type="Rhea" id="RHEA:17989"/>
        <dbReference type="Rhea" id="RHEA-COMP:9863"/>
        <dbReference type="Rhea" id="RHEA-COMP:11604"/>
        <dbReference type="ChEBI" id="CHEBI:15378"/>
        <dbReference type="ChEBI" id="CHEBI:29999"/>
        <dbReference type="ChEBI" id="CHEBI:30616"/>
        <dbReference type="ChEBI" id="CHEBI:83421"/>
        <dbReference type="ChEBI" id="CHEBI:456216"/>
        <dbReference type="EC" id="2.7.11.1"/>
    </reaction>
</comment>
<dbReference type="SUPFAM" id="SSF52540">
    <property type="entry name" value="P-loop containing nucleoside triphosphate hydrolases"/>
    <property type="match status" value="1"/>
</dbReference>
<evidence type="ECO:0000313" key="13">
    <source>
        <dbReference type="EMBL" id="XCN72476.1"/>
    </source>
</evidence>
<evidence type="ECO:0000256" key="3">
    <source>
        <dbReference type="ARBA" id="ARBA00022614"/>
    </source>
</evidence>
<dbReference type="InterPro" id="IPR032171">
    <property type="entry name" value="COR-A"/>
</dbReference>
<dbReference type="PROSITE" id="PS51450">
    <property type="entry name" value="LRR"/>
    <property type="match status" value="4"/>
</dbReference>
<name>A0AAU8LU78_9BACT</name>
<keyword evidence="8" id="KW-0067">ATP-binding</keyword>
<dbReference type="InterPro" id="IPR050216">
    <property type="entry name" value="LRR_domain-containing"/>
</dbReference>
<dbReference type="PRINTS" id="PR00449">
    <property type="entry name" value="RASTRNSFRMNG"/>
</dbReference>
<dbReference type="AlphaFoldDB" id="A0AAU8LU78"/>
<reference evidence="13" key="2">
    <citation type="submission" date="2024-06" db="EMBL/GenBank/DDBJ databases">
        <authorList>
            <person name="Plum-Jensen L.E."/>
            <person name="Schramm A."/>
            <person name="Marshall I.P.G."/>
        </authorList>
    </citation>
    <scope>NUCLEOTIDE SEQUENCE</scope>
    <source>
        <strain evidence="13">Rat1</strain>
    </source>
</reference>
<organism evidence="13">
    <name type="scientific">Candidatus Electrothrix aestuarii</name>
    <dbReference type="NCBI Taxonomy" id="3062594"/>
    <lineage>
        <taxon>Bacteria</taxon>
        <taxon>Pseudomonadati</taxon>
        <taxon>Thermodesulfobacteriota</taxon>
        <taxon>Desulfobulbia</taxon>
        <taxon>Desulfobulbales</taxon>
        <taxon>Desulfobulbaceae</taxon>
        <taxon>Candidatus Electrothrix</taxon>
    </lineage>
</organism>
<dbReference type="PANTHER" id="PTHR48051">
    <property type="match status" value="1"/>
</dbReference>
<dbReference type="InterPro" id="IPR057263">
    <property type="entry name" value="COR-B"/>
</dbReference>
<keyword evidence="4" id="KW-0808">Transferase</keyword>
<dbReference type="InterPro" id="IPR027417">
    <property type="entry name" value="P-loop_NTPase"/>
</dbReference>
<dbReference type="SUPFAM" id="SSF52058">
    <property type="entry name" value="L domain-like"/>
    <property type="match status" value="1"/>
</dbReference>
<dbReference type="Gene3D" id="1.10.10.2200">
    <property type="match status" value="1"/>
</dbReference>
<accession>A0AAU8LU78</accession>
<dbReference type="SMART" id="SM00175">
    <property type="entry name" value="RAB"/>
    <property type="match status" value="1"/>
</dbReference>
<dbReference type="SMART" id="SM00369">
    <property type="entry name" value="LRR_TYP"/>
    <property type="match status" value="4"/>
</dbReference>
<dbReference type="NCBIfam" id="TIGR00231">
    <property type="entry name" value="small_GTP"/>
    <property type="match status" value="1"/>
</dbReference>
<evidence type="ECO:0000256" key="7">
    <source>
        <dbReference type="ARBA" id="ARBA00022777"/>
    </source>
</evidence>
<dbReference type="KEGG" id="eaj:Q3M24_19635"/>
<dbReference type="InterPro" id="IPR003591">
    <property type="entry name" value="Leu-rich_rpt_typical-subtyp"/>
</dbReference>
<dbReference type="PRINTS" id="PR00019">
    <property type="entry name" value="LEURICHRPT"/>
</dbReference>
<dbReference type="EMBL" id="CP159373">
    <property type="protein sequence ID" value="XCN72476.1"/>
    <property type="molecule type" value="Genomic_DNA"/>
</dbReference>
<sequence length="696" mass="79419">MKDKRLLNIIKKAKKKSLLNLSSRGLTELPPELFQLTNLIRLDLTNNELTSLPSEIAQLTNLEELKLRSNHLTTLPPEICCLTNLKRLELDQNELDEIPPEISLLPKLRWLDLSYNKLTKLPPEIGQLITNDAYIPLYDNPLTSPPSEIAEQGLQAIRQYFTSLQQEEQPLNQVKLLLIGEGAAGKTSLVKQLFGEDFDAHEDTTHGISIRNWKVEENGDTPLRVNIWDFGGQEIMHATHQFFLSRRSLYVLVLDGRRDERPEYWLRHIESFGGDSPVLVVLNKQDSNPSFQLNDPFLQAKYPAIRGFFRTSCADGRGIAEFRSALLHELAQVEMIGIRWPGSWFRVKERIEQLDRPYISSEEYSDLCAEAGISEPQSREVLVDFLHDLGAAVHFRDFVLKAMHVLDPVWVTEAVYKIINAEEVADARGTLGLNSLGTILPYRKDEKLSWPESTHVFILELMKKFELCWGLGEQAVLIPQLLPVAEPAFSFDYANALGFVLHYQDFLPPSVMPRFLVKRHGQIRKGLCWRTGVVLEDKESGTEAVVKADHEARRIYLWAGGPRRKEFLTFLWFSLRAINDSFEKLNVSELIPMPDQPSVTVNYNTMLTYTKKGIDVYIPDGSEKEYSVRELLGLVEPEGEDEMRQLMHKIEAHLDEKESATEAAVSLFELKPNIAGIGVNLNELFGRILGREKRKK</sequence>
<dbReference type="Gene3D" id="3.40.50.300">
    <property type="entry name" value="P-loop containing nucleotide triphosphate hydrolases"/>
    <property type="match status" value="1"/>
</dbReference>
<dbReference type="InterPro" id="IPR001611">
    <property type="entry name" value="Leu-rich_rpt"/>
</dbReference>
<evidence type="ECO:0000256" key="9">
    <source>
        <dbReference type="ARBA" id="ARBA00023134"/>
    </source>
</evidence>
<evidence type="ECO:0000256" key="8">
    <source>
        <dbReference type="ARBA" id="ARBA00022840"/>
    </source>
</evidence>
<dbReference type="Gene3D" id="3.30.310.200">
    <property type="match status" value="1"/>
</dbReference>
<dbReference type="GO" id="GO:0005524">
    <property type="term" value="F:ATP binding"/>
    <property type="evidence" value="ECO:0007669"/>
    <property type="project" value="UniProtKB-KW"/>
</dbReference>
<evidence type="ECO:0000259" key="12">
    <source>
        <dbReference type="PROSITE" id="PS51424"/>
    </source>
</evidence>
<dbReference type="Pfam" id="PF08477">
    <property type="entry name" value="Roc"/>
    <property type="match status" value="1"/>
</dbReference>
<dbReference type="GO" id="GO:0004674">
    <property type="term" value="F:protein serine/threonine kinase activity"/>
    <property type="evidence" value="ECO:0007669"/>
    <property type="project" value="UniProtKB-KW"/>
</dbReference>
<dbReference type="InterPro" id="IPR005225">
    <property type="entry name" value="Small_GTP-bd"/>
</dbReference>
<dbReference type="PROSITE" id="PS51424">
    <property type="entry name" value="ROC"/>
    <property type="match status" value="1"/>
</dbReference>
<dbReference type="Gene3D" id="1.10.10.10">
    <property type="entry name" value="Winged helix-like DNA-binding domain superfamily/Winged helix DNA-binding domain"/>
    <property type="match status" value="1"/>
</dbReference>
<evidence type="ECO:0000256" key="5">
    <source>
        <dbReference type="ARBA" id="ARBA00022737"/>
    </source>
</evidence>
<reference evidence="13" key="1">
    <citation type="journal article" date="2024" name="Syst. Appl. Microbiol.">
        <title>First single-strain enrichments of Electrothrix cable bacteria, description of E. aestuarii sp. nov. and E. rattekaaiensis sp. nov., and proposal of a cable bacteria taxonomy following the rules of the SeqCode.</title>
        <authorList>
            <person name="Plum-Jensen L.E."/>
            <person name="Schramm A."/>
            <person name="Marshall I.P.G."/>
        </authorList>
    </citation>
    <scope>NUCLEOTIDE SEQUENCE</scope>
    <source>
        <strain evidence="13">Rat1</strain>
    </source>
</reference>
<dbReference type="Pfam" id="PF13855">
    <property type="entry name" value="LRR_8"/>
    <property type="match status" value="2"/>
</dbReference>
<dbReference type="Pfam" id="PF16095">
    <property type="entry name" value="COR-A"/>
    <property type="match status" value="1"/>
</dbReference>
<evidence type="ECO:0000256" key="4">
    <source>
        <dbReference type="ARBA" id="ARBA00022679"/>
    </source>
</evidence>
<evidence type="ECO:0000256" key="10">
    <source>
        <dbReference type="ARBA" id="ARBA00047899"/>
    </source>
</evidence>
<evidence type="ECO:0000256" key="6">
    <source>
        <dbReference type="ARBA" id="ARBA00022741"/>
    </source>
</evidence>
<comment type="catalytic activity">
    <reaction evidence="10">
        <text>L-threonyl-[protein] + ATP = O-phospho-L-threonyl-[protein] + ADP + H(+)</text>
        <dbReference type="Rhea" id="RHEA:46608"/>
        <dbReference type="Rhea" id="RHEA-COMP:11060"/>
        <dbReference type="Rhea" id="RHEA-COMP:11605"/>
        <dbReference type="ChEBI" id="CHEBI:15378"/>
        <dbReference type="ChEBI" id="CHEBI:30013"/>
        <dbReference type="ChEBI" id="CHEBI:30616"/>
        <dbReference type="ChEBI" id="CHEBI:61977"/>
        <dbReference type="ChEBI" id="CHEBI:456216"/>
        <dbReference type="EC" id="2.7.11.1"/>
    </reaction>
</comment>
<dbReference type="InterPro" id="IPR032675">
    <property type="entry name" value="LRR_dom_sf"/>
</dbReference>
<proteinExistence type="predicted"/>
<dbReference type="InterPro" id="IPR020859">
    <property type="entry name" value="ROC"/>
</dbReference>
<dbReference type="EC" id="2.7.11.1" evidence="1"/>
<evidence type="ECO:0000256" key="11">
    <source>
        <dbReference type="ARBA" id="ARBA00048679"/>
    </source>
</evidence>
<dbReference type="PANTHER" id="PTHR48051:SF54">
    <property type="entry name" value="LEUCINE-RICH REPEAT-CONTAINING PROTEIN"/>
    <property type="match status" value="1"/>
</dbReference>
<protein>
    <recommendedName>
        <fullName evidence="1">non-specific serine/threonine protein kinase</fullName>
        <ecNumber evidence="1">2.7.11.1</ecNumber>
    </recommendedName>
</protein>
<dbReference type="GO" id="GO:0005737">
    <property type="term" value="C:cytoplasm"/>
    <property type="evidence" value="ECO:0007669"/>
    <property type="project" value="TreeGrafter"/>
</dbReference>
<keyword evidence="9" id="KW-0342">GTP-binding</keyword>
<keyword evidence="6" id="KW-0547">Nucleotide-binding</keyword>
<keyword evidence="7" id="KW-0418">Kinase</keyword>
<dbReference type="GO" id="GO:0005525">
    <property type="term" value="F:GTP binding"/>
    <property type="evidence" value="ECO:0007669"/>
    <property type="project" value="InterPro"/>
</dbReference>
<evidence type="ECO:0000256" key="1">
    <source>
        <dbReference type="ARBA" id="ARBA00012513"/>
    </source>
</evidence>